<evidence type="ECO:0000313" key="2">
    <source>
        <dbReference type="EMBL" id="TKV60364.1"/>
    </source>
</evidence>
<protein>
    <submittedName>
        <fullName evidence="2">Amidohydrolase</fullName>
    </submittedName>
</protein>
<dbReference type="Pfam" id="PF07969">
    <property type="entry name" value="Amidohydro_3"/>
    <property type="match status" value="1"/>
</dbReference>
<gene>
    <name evidence="2" type="ORF">FDO65_01205</name>
</gene>
<dbReference type="CDD" id="cd01300">
    <property type="entry name" value="YtcJ_like"/>
    <property type="match status" value="1"/>
</dbReference>
<dbReference type="InterPro" id="IPR013108">
    <property type="entry name" value="Amidohydro_3"/>
</dbReference>
<feature type="domain" description="Amidohydrolase 3" evidence="1">
    <location>
        <begin position="56"/>
        <end position="553"/>
    </location>
</feature>
<dbReference type="PANTHER" id="PTHR22642:SF2">
    <property type="entry name" value="PROTEIN LONG AFTER FAR-RED 3"/>
    <property type="match status" value="1"/>
</dbReference>
<dbReference type="OrthoDB" id="3173428at2"/>
<dbReference type="Proteomes" id="UP000306985">
    <property type="component" value="Unassembled WGS sequence"/>
</dbReference>
<organism evidence="2 3">
    <name type="scientific">Nakamurella flava</name>
    <dbReference type="NCBI Taxonomy" id="2576308"/>
    <lineage>
        <taxon>Bacteria</taxon>
        <taxon>Bacillati</taxon>
        <taxon>Actinomycetota</taxon>
        <taxon>Actinomycetes</taxon>
        <taxon>Nakamurellales</taxon>
        <taxon>Nakamurellaceae</taxon>
        <taxon>Nakamurella</taxon>
    </lineage>
</organism>
<reference evidence="2 3" key="1">
    <citation type="submission" date="2019-05" db="EMBL/GenBank/DDBJ databases">
        <title>Nakamurella sp. N5BH11, whole genome shotgun sequence.</title>
        <authorList>
            <person name="Tuo L."/>
        </authorList>
    </citation>
    <scope>NUCLEOTIDE SEQUENCE [LARGE SCALE GENOMIC DNA]</scope>
    <source>
        <strain evidence="2 3">N5BH11</strain>
    </source>
</reference>
<dbReference type="InterPro" id="IPR033932">
    <property type="entry name" value="YtcJ-like"/>
</dbReference>
<evidence type="ECO:0000313" key="3">
    <source>
        <dbReference type="Proteomes" id="UP000306985"/>
    </source>
</evidence>
<dbReference type="InterPro" id="IPR011059">
    <property type="entry name" value="Metal-dep_hydrolase_composite"/>
</dbReference>
<dbReference type="GO" id="GO:0016810">
    <property type="term" value="F:hydrolase activity, acting on carbon-nitrogen (but not peptide) bonds"/>
    <property type="evidence" value="ECO:0007669"/>
    <property type="project" value="InterPro"/>
</dbReference>
<keyword evidence="2" id="KW-0378">Hydrolase</keyword>
<dbReference type="InterPro" id="IPR032466">
    <property type="entry name" value="Metal_Hydrolase"/>
</dbReference>
<name>A0A4U6QIV6_9ACTN</name>
<dbReference type="SUPFAM" id="SSF51338">
    <property type="entry name" value="Composite domain of metallo-dependent hydrolases"/>
    <property type="match status" value="1"/>
</dbReference>
<dbReference type="PANTHER" id="PTHR22642">
    <property type="entry name" value="IMIDAZOLONEPROPIONASE"/>
    <property type="match status" value="1"/>
</dbReference>
<dbReference type="SUPFAM" id="SSF51556">
    <property type="entry name" value="Metallo-dependent hydrolases"/>
    <property type="match status" value="1"/>
</dbReference>
<dbReference type="Gene3D" id="3.10.310.70">
    <property type="match status" value="1"/>
</dbReference>
<dbReference type="Gene3D" id="2.30.40.10">
    <property type="entry name" value="Urease, subunit C, domain 1"/>
    <property type="match status" value="1"/>
</dbReference>
<proteinExistence type="predicted"/>
<dbReference type="RefSeq" id="WP_137447668.1">
    <property type="nucleotide sequence ID" value="NZ_SZZH01000001.1"/>
</dbReference>
<sequence>MTVRLLLASTVITMDEERSRAGAVLVDDATGTILAVGSADECRAALPADVSSGDVEVVDLGDTVLAPGFIEPHSHPVLSGISTQPPAIWIAPYVGFPTWDDVAAEFRRADAETTPGQALLFTGLDRLLQGADELDRTTLDGFFPERPVVILDNSGHEVYFNSGAIAVLGWPDGIAPPDPVGASYGRDADGRSDGRANELAAVMAVCGPVLADAVPHPLQSAALWYAQMARNGITATSDMTYGTTSLPAYEALASVPDCPLRISLYHMSTEPDADKPLHSRVPEAMLRKQGIKLWADGSPWVGTAALSYPYLDNATVRGAGIPVGPSGTSTMNYSAEELDAIIDRFVGPDSEGHWQLSFHCNGDAGLDVVLDVYRRALQRHGLTGSDHRWRIEHLGGARADQFATVAELGAHPSMGPFQFIYWGDLLDGTLFPSEIGSQWMRFADAVDSGACVSFHNDGSVSPAIPLLNIQAAVTRRTPSGTLHGPEQRIGLDAAWSAHTVAAARTLHRDHEIGSLEPGKLADLVELSADPATVDPDRLTELVTVRGTWRGGRRIDLDAFVAEITAIDPSERQAHATALHAAPRHTC</sequence>
<evidence type="ECO:0000259" key="1">
    <source>
        <dbReference type="Pfam" id="PF07969"/>
    </source>
</evidence>
<dbReference type="AlphaFoldDB" id="A0A4U6QIV6"/>
<accession>A0A4U6QIV6</accession>
<comment type="caution">
    <text evidence="2">The sequence shown here is derived from an EMBL/GenBank/DDBJ whole genome shotgun (WGS) entry which is preliminary data.</text>
</comment>
<dbReference type="EMBL" id="SZZH01000001">
    <property type="protein sequence ID" value="TKV60364.1"/>
    <property type="molecule type" value="Genomic_DNA"/>
</dbReference>
<keyword evidence="3" id="KW-1185">Reference proteome</keyword>
<dbReference type="Gene3D" id="3.20.20.140">
    <property type="entry name" value="Metal-dependent hydrolases"/>
    <property type="match status" value="1"/>
</dbReference>